<dbReference type="FunFam" id="3.40.50.1700:FF:000003">
    <property type="entry name" value="Probable beta-glucosidase"/>
    <property type="match status" value="1"/>
</dbReference>
<keyword evidence="6" id="KW-0136">Cellulose degradation</keyword>
<dbReference type="FunFam" id="3.20.20.300:FF:000002">
    <property type="entry name" value="Probable beta-glucosidase"/>
    <property type="match status" value="1"/>
</dbReference>
<keyword evidence="5 13" id="KW-0378">Hydrolase</keyword>
<sequence>MNIIQVIAAFLGFLPLVLAQIHSPEWAAAYKKARVTLAQLSLNDKAVLVTGEGFFSLNCTGNIAPIQHIGFPGLCLQDSALGVRNVDGNSAFPAGINAAASFNRTLMYQRGVAMGTEFRSRGCNIQLGPFMNIMREPASGRAWEGSGADPYLSGEGSYYTISGIQSQGVQAVAKHFINNEQEHSRSLSSSDVDDRTQHEVYLHPFLRSIQANVAAVMCSYINGTYACQNNNTLNGLLKGELGFQGYVMSDWLATHSTDSANHGLDMTMPGPIIIGILNYFGDRLKLAVDIGHVPESRLDDMATRVLAAWYLLGQDSGFPRANFDSADMGNHANQIILNDQHVNVQADHASLIRTIGAASTVLLKNVRQTLPLQAPKSIAIIGSGAGPNPDGPNSCKDRACNKGVLAMGWGSGTANFPYLVTPLDAITNRSKSDNTVISSSLSDSDLRTAAKTATGKDVAIVFITADSGEDGYVVEGNLGDRNDLQAWHGGDKLVQTVASVNNNTIVVVNSVGPIIVEAWIDHPNGNSLTDVLYGAYNPSGRLPYTIAKDMQDYPAQINEKFTIITIQIPYSEGLYVDYRHFDAANITPRYEFGFGLSYTTFHYSELCISGFVPNSPPPSGPGSSLDPLLHQTAYTVNVIIKNTGIVAGHECPQLYLSPPPSAESPPYLLKGFDSVFLLPGQSKSVTFNLSRYDLSIWDVITQRWQLPSGTTKVTVGASSRDHRLTGTIDL</sequence>
<dbReference type="OrthoDB" id="416222at2759"/>
<dbReference type="SMART" id="SM01217">
    <property type="entry name" value="Fn3_like"/>
    <property type="match status" value="1"/>
</dbReference>
<protein>
    <recommendedName>
        <fullName evidence="4">beta-glucosidase</fullName>
        <ecNumber evidence="4">3.2.1.21</ecNumber>
    </recommendedName>
</protein>
<dbReference type="HOGENOM" id="CLU_004542_2_3_1"/>
<evidence type="ECO:0000256" key="10">
    <source>
        <dbReference type="ARBA" id="ARBA00023326"/>
    </source>
</evidence>
<dbReference type="InterPro" id="IPR001764">
    <property type="entry name" value="Glyco_hydro_3_N"/>
</dbReference>
<keyword evidence="14" id="KW-1185">Reference proteome</keyword>
<dbReference type="PANTHER" id="PTHR42715:SF2">
    <property type="entry name" value="BETA-GLUCOSIDASE F-RELATED"/>
    <property type="match status" value="1"/>
</dbReference>
<accession>A0A0C3C4R3</accession>
<gene>
    <name evidence="13" type="ORF">PILCRDRAFT_818180</name>
</gene>
<evidence type="ECO:0000313" key="13">
    <source>
        <dbReference type="EMBL" id="KIM84597.1"/>
    </source>
</evidence>
<dbReference type="InterPro" id="IPR017853">
    <property type="entry name" value="GH"/>
</dbReference>
<dbReference type="Proteomes" id="UP000054166">
    <property type="component" value="Unassembled WGS sequence"/>
</dbReference>
<evidence type="ECO:0000256" key="9">
    <source>
        <dbReference type="ARBA" id="ARBA00023295"/>
    </source>
</evidence>
<keyword evidence="10" id="KW-0624">Polysaccharide degradation</keyword>
<dbReference type="Gene3D" id="2.60.40.10">
    <property type="entry name" value="Immunoglobulins"/>
    <property type="match status" value="1"/>
</dbReference>
<keyword evidence="9" id="KW-0326">Glycosidase</keyword>
<feature type="domain" description="Fibronectin type III-like" evidence="12">
    <location>
        <begin position="650"/>
        <end position="719"/>
    </location>
</feature>
<feature type="chain" id="PRO_5002162393" description="beta-glucosidase" evidence="11">
    <location>
        <begin position="20"/>
        <end position="730"/>
    </location>
</feature>
<dbReference type="PANTHER" id="PTHR42715">
    <property type="entry name" value="BETA-GLUCOSIDASE"/>
    <property type="match status" value="1"/>
</dbReference>
<keyword evidence="8" id="KW-0119">Carbohydrate metabolism</keyword>
<dbReference type="InParanoid" id="A0A0C3C4R3"/>
<evidence type="ECO:0000256" key="7">
    <source>
        <dbReference type="ARBA" id="ARBA00023180"/>
    </source>
</evidence>
<dbReference type="Gene3D" id="3.20.20.300">
    <property type="entry name" value="Glycoside hydrolase, family 3, N-terminal domain"/>
    <property type="match status" value="1"/>
</dbReference>
<organism evidence="13 14">
    <name type="scientific">Piloderma croceum (strain F 1598)</name>
    <dbReference type="NCBI Taxonomy" id="765440"/>
    <lineage>
        <taxon>Eukaryota</taxon>
        <taxon>Fungi</taxon>
        <taxon>Dikarya</taxon>
        <taxon>Basidiomycota</taxon>
        <taxon>Agaricomycotina</taxon>
        <taxon>Agaricomycetes</taxon>
        <taxon>Agaricomycetidae</taxon>
        <taxon>Atheliales</taxon>
        <taxon>Atheliaceae</taxon>
        <taxon>Piloderma</taxon>
    </lineage>
</organism>
<reference evidence="14" key="2">
    <citation type="submission" date="2015-01" db="EMBL/GenBank/DDBJ databases">
        <title>Evolutionary Origins and Diversification of the Mycorrhizal Mutualists.</title>
        <authorList>
            <consortium name="DOE Joint Genome Institute"/>
            <consortium name="Mycorrhizal Genomics Consortium"/>
            <person name="Kohler A."/>
            <person name="Kuo A."/>
            <person name="Nagy L.G."/>
            <person name="Floudas D."/>
            <person name="Copeland A."/>
            <person name="Barry K.W."/>
            <person name="Cichocki N."/>
            <person name="Veneault-Fourrey C."/>
            <person name="LaButti K."/>
            <person name="Lindquist E.A."/>
            <person name="Lipzen A."/>
            <person name="Lundell T."/>
            <person name="Morin E."/>
            <person name="Murat C."/>
            <person name="Riley R."/>
            <person name="Ohm R."/>
            <person name="Sun H."/>
            <person name="Tunlid A."/>
            <person name="Henrissat B."/>
            <person name="Grigoriev I.V."/>
            <person name="Hibbett D.S."/>
            <person name="Martin F."/>
        </authorList>
    </citation>
    <scope>NUCLEOTIDE SEQUENCE [LARGE SCALE GENOMIC DNA]</scope>
    <source>
        <strain evidence="14">F 1598</strain>
    </source>
</reference>
<evidence type="ECO:0000256" key="3">
    <source>
        <dbReference type="ARBA" id="ARBA00005336"/>
    </source>
</evidence>
<evidence type="ECO:0000259" key="12">
    <source>
        <dbReference type="SMART" id="SM01217"/>
    </source>
</evidence>
<proteinExistence type="inferred from homology"/>
<dbReference type="Pfam" id="PF00933">
    <property type="entry name" value="Glyco_hydro_3"/>
    <property type="match status" value="1"/>
</dbReference>
<comment type="catalytic activity">
    <reaction evidence="1">
        <text>Hydrolysis of terminal, non-reducing beta-D-glucosyl residues with release of beta-D-glucose.</text>
        <dbReference type="EC" id="3.2.1.21"/>
    </reaction>
</comment>
<dbReference type="SUPFAM" id="SSF52279">
    <property type="entry name" value="Beta-D-glucan exohydrolase, C-terminal domain"/>
    <property type="match status" value="1"/>
</dbReference>
<dbReference type="Pfam" id="PF01915">
    <property type="entry name" value="Glyco_hydro_3_C"/>
    <property type="match status" value="1"/>
</dbReference>
<dbReference type="InterPro" id="IPR002772">
    <property type="entry name" value="Glyco_hydro_3_C"/>
</dbReference>
<dbReference type="SUPFAM" id="SSF51445">
    <property type="entry name" value="(Trans)glycosidases"/>
    <property type="match status" value="1"/>
</dbReference>
<feature type="signal peptide" evidence="11">
    <location>
        <begin position="1"/>
        <end position="19"/>
    </location>
</feature>
<dbReference type="InterPro" id="IPR013783">
    <property type="entry name" value="Ig-like_fold"/>
</dbReference>
<evidence type="ECO:0000256" key="5">
    <source>
        <dbReference type="ARBA" id="ARBA00022801"/>
    </source>
</evidence>
<dbReference type="Gene3D" id="3.40.50.1700">
    <property type="entry name" value="Glycoside hydrolase family 3 C-terminal domain"/>
    <property type="match status" value="1"/>
</dbReference>
<reference evidence="13 14" key="1">
    <citation type="submission" date="2014-04" db="EMBL/GenBank/DDBJ databases">
        <authorList>
            <consortium name="DOE Joint Genome Institute"/>
            <person name="Kuo A."/>
            <person name="Tarkka M."/>
            <person name="Buscot F."/>
            <person name="Kohler A."/>
            <person name="Nagy L.G."/>
            <person name="Floudas D."/>
            <person name="Copeland A."/>
            <person name="Barry K.W."/>
            <person name="Cichocki N."/>
            <person name="Veneault-Fourrey C."/>
            <person name="LaButti K."/>
            <person name="Lindquist E.A."/>
            <person name="Lipzen A."/>
            <person name="Lundell T."/>
            <person name="Morin E."/>
            <person name="Murat C."/>
            <person name="Sun H."/>
            <person name="Tunlid A."/>
            <person name="Henrissat B."/>
            <person name="Grigoriev I.V."/>
            <person name="Hibbett D.S."/>
            <person name="Martin F."/>
            <person name="Nordberg H.P."/>
            <person name="Cantor M.N."/>
            <person name="Hua S.X."/>
        </authorList>
    </citation>
    <scope>NUCLEOTIDE SEQUENCE [LARGE SCALE GENOMIC DNA]</scope>
    <source>
        <strain evidence="13 14">F 1598</strain>
    </source>
</reference>
<evidence type="ECO:0000256" key="1">
    <source>
        <dbReference type="ARBA" id="ARBA00000448"/>
    </source>
</evidence>
<dbReference type="AlphaFoldDB" id="A0A0C3C4R3"/>
<comment type="pathway">
    <text evidence="2">Glycan metabolism; cellulose degradation.</text>
</comment>
<evidence type="ECO:0000313" key="14">
    <source>
        <dbReference type="Proteomes" id="UP000054166"/>
    </source>
</evidence>
<dbReference type="InterPro" id="IPR036962">
    <property type="entry name" value="Glyco_hydro_3_N_sf"/>
</dbReference>
<dbReference type="GO" id="GO:0008422">
    <property type="term" value="F:beta-glucosidase activity"/>
    <property type="evidence" value="ECO:0007669"/>
    <property type="project" value="UniProtKB-EC"/>
</dbReference>
<dbReference type="STRING" id="765440.A0A0C3C4R3"/>
<name>A0A0C3C4R3_PILCF</name>
<dbReference type="InterPro" id="IPR050288">
    <property type="entry name" value="Cellulose_deg_GH3"/>
</dbReference>
<dbReference type="EMBL" id="KN832987">
    <property type="protein sequence ID" value="KIM84597.1"/>
    <property type="molecule type" value="Genomic_DNA"/>
</dbReference>
<keyword evidence="7" id="KW-0325">Glycoprotein</keyword>
<evidence type="ECO:0000256" key="6">
    <source>
        <dbReference type="ARBA" id="ARBA00023001"/>
    </source>
</evidence>
<evidence type="ECO:0000256" key="8">
    <source>
        <dbReference type="ARBA" id="ARBA00023277"/>
    </source>
</evidence>
<dbReference type="EC" id="3.2.1.21" evidence="4"/>
<evidence type="ECO:0000256" key="4">
    <source>
        <dbReference type="ARBA" id="ARBA00012744"/>
    </source>
</evidence>
<comment type="similarity">
    <text evidence="3">Belongs to the glycosyl hydrolase 3 family.</text>
</comment>
<evidence type="ECO:0000256" key="11">
    <source>
        <dbReference type="SAM" id="SignalP"/>
    </source>
</evidence>
<keyword evidence="11" id="KW-0732">Signal</keyword>
<dbReference type="PRINTS" id="PR00133">
    <property type="entry name" value="GLHYDRLASE3"/>
</dbReference>
<dbReference type="InterPro" id="IPR026891">
    <property type="entry name" value="Fn3-like"/>
</dbReference>
<dbReference type="InterPro" id="IPR036881">
    <property type="entry name" value="Glyco_hydro_3_C_sf"/>
</dbReference>
<dbReference type="GO" id="GO:0030245">
    <property type="term" value="P:cellulose catabolic process"/>
    <property type="evidence" value="ECO:0007669"/>
    <property type="project" value="UniProtKB-KW"/>
</dbReference>
<dbReference type="Pfam" id="PF14310">
    <property type="entry name" value="Fn3-like"/>
    <property type="match status" value="1"/>
</dbReference>
<evidence type="ECO:0000256" key="2">
    <source>
        <dbReference type="ARBA" id="ARBA00004987"/>
    </source>
</evidence>